<comment type="caution">
    <text evidence="10">The sequence shown here is derived from an EMBL/GenBank/DDBJ whole genome shotgun (WGS) entry which is preliminary data.</text>
</comment>
<feature type="transmembrane region" description="Helical" evidence="6">
    <location>
        <begin position="70"/>
        <end position="91"/>
    </location>
</feature>
<dbReference type="Proteomes" id="UP000051751">
    <property type="component" value="Unassembled WGS sequence"/>
</dbReference>
<evidence type="ECO:0000313" key="11">
    <source>
        <dbReference type="Proteomes" id="UP000051645"/>
    </source>
</evidence>
<dbReference type="InterPro" id="IPR038766">
    <property type="entry name" value="Membrane_comp_ABC_pdt"/>
</dbReference>
<dbReference type="PATRIC" id="fig|81857.3.peg.1608"/>
<keyword evidence="4 6" id="KW-1133">Transmembrane helix</keyword>
<comment type="subcellular location">
    <subcellularLocation>
        <location evidence="1">Cell membrane</location>
        <topology evidence="1">Multi-pass membrane protein</topology>
    </subcellularLocation>
</comment>
<feature type="transmembrane region" description="Helical" evidence="6">
    <location>
        <begin position="26"/>
        <end position="50"/>
    </location>
</feature>
<proteinExistence type="predicted"/>
<accession>A0A0R2FR57</accession>
<feature type="transmembrane region" description="Helical" evidence="6">
    <location>
        <begin position="379"/>
        <end position="401"/>
    </location>
</feature>
<evidence type="ECO:0000313" key="10">
    <source>
        <dbReference type="EMBL" id="KRN30978.1"/>
    </source>
</evidence>
<keyword evidence="2" id="KW-1003">Cell membrane</keyword>
<feature type="transmembrane region" description="Helical" evidence="6">
    <location>
        <begin position="434"/>
        <end position="456"/>
    </location>
</feature>
<evidence type="ECO:0000259" key="8">
    <source>
        <dbReference type="Pfam" id="PF12704"/>
    </source>
</evidence>
<dbReference type="Pfam" id="PF02687">
    <property type="entry name" value="FtsX"/>
    <property type="match status" value="2"/>
</dbReference>
<feature type="transmembrane region" description="Helical" evidence="6">
    <location>
        <begin position="476"/>
        <end position="495"/>
    </location>
</feature>
<dbReference type="AlphaFoldDB" id="A0A0R2FR57"/>
<evidence type="ECO:0000256" key="3">
    <source>
        <dbReference type="ARBA" id="ARBA00022692"/>
    </source>
</evidence>
<dbReference type="InterPro" id="IPR003838">
    <property type="entry name" value="ABC3_permease_C"/>
</dbReference>
<feature type="domain" description="MacB-like periplasmic core" evidence="8">
    <location>
        <begin position="148"/>
        <end position="353"/>
    </location>
</feature>
<dbReference type="InterPro" id="IPR025857">
    <property type="entry name" value="MacB_PCD"/>
</dbReference>
<organism evidence="10 11">
    <name type="scientific">Lactobacillus selangorensis</name>
    <dbReference type="NCBI Taxonomy" id="81857"/>
    <lineage>
        <taxon>Bacteria</taxon>
        <taxon>Bacillati</taxon>
        <taxon>Bacillota</taxon>
        <taxon>Bacilli</taxon>
        <taxon>Lactobacillales</taxon>
        <taxon>Lactobacillaceae</taxon>
        <taxon>Lactobacillus</taxon>
    </lineage>
</organism>
<evidence type="ECO:0000256" key="2">
    <source>
        <dbReference type="ARBA" id="ARBA00022475"/>
    </source>
</evidence>
<dbReference type="EMBL" id="JQAT01000004">
    <property type="protein sequence ID" value="KRN28146.1"/>
    <property type="molecule type" value="Genomic_DNA"/>
</dbReference>
<reference evidence="11 12" key="1">
    <citation type="journal article" date="2015" name="Genome Announc.">
        <title>Expanding the biotechnology potential of lactobacilli through comparative genomics of 213 strains and associated genera.</title>
        <authorList>
            <person name="Sun Z."/>
            <person name="Harris H.M."/>
            <person name="McCann A."/>
            <person name="Guo C."/>
            <person name="Argimon S."/>
            <person name="Zhang W."/>
            <person name="Yang X."/>
            <person name="Jeffery I.B."/>
            <person name="Cooney J.C."/>
            <person name="Kagawa T.F."/>
            <person name="Liu W."/>
            <person name="Song Y."/>
            <person name="Salvetti E."/>
            <person name="Wrobel A."/>
            <person name="Rasinkangas P."/>
            <person name="Parkhill J."/>
            <person name="Rea M.C."/>
            <person name="O'Sullivan O."/>
            <person name="Ritari J."/>
            <person name="Douillard F.P."/>
            <person name="Paul Ross R."/>
            <person name="Yang R."/>
            <person name="Briner A.E."/>
            <person name="Felis G.E."/>
            <person name="de Vos W.M."/>
            <person name="Barrangou R."/>
            <person name="Klaenhammer T.R."/>
            <person name="Caufield P.W."/>
            <person name="Cui Y."/>
            <person name="Zhang H."/>
            <person name="O'Toole P.W."/>
        </authorList>
    </citation>
    <scope>NUCLEOTIDE SEQUENCE [LARGE SCALE GENOMIC DNA]</scope>
    <source>
        <strain evidence="9 12">ATCC BAA-66</strain>
        <strain evidence="10 11">DSM 13344</strain>
    </source>
</reference>
<protein>
    <submittedName>
        <fullName evidence="10">ABC superfamily ATP binding cassette transporter, membrane protein</fullName>
    </submittedName>
</protein>
<keyword evidence="5 6" id="KW-0472">Membrane</keyword>
<evidence type="ECO:0000313" key="9">
    <source>
        <dbReference type="EMBL" id="KRN28146.1"/>
    </source>
</evidence>
<name>A0A0R2FR57_9LACO</name>
<dbReference type="GO" id="GO:0005886">
    <property type="term" value="C:plasma membrane"/>
    <property type="evidence" value="ECO:0007669"/>
    <property type="project" value="UniProtKB-SubCell"/>
</dbReference>
<dbReference type="Proteomes" id="UP000051645">
    <property type="component" value="Unassembled WGS sequence"/>
</dbReference>
<evidence type="ECO:0000256" key="1">
    <source>
        <dbReference type="ARBA" id="ARBA00004651"/>
    </source>
</evidence>
<dbReference type="EMBL" id="JQAZ01000005">
    <property type="protein sequence ID" value="KRN30978.1"/>
    <property type="molecule type" value="Genomic_DNA"/>
</dbReference>
<evidence type="ECO:0000259" key="7">
    <source>
        <dbReference type="Pfam" id="PF02687"/>
    </source>
</evidence>
<dbReference type="PANTHER" id="PTHR30287">
    <property type="entry name" value="MEMBRANE COMPONENT OF PREDICTED ABC SUPERFAMILY METABOLITE UPTAKE TRANSPORTER"/>
    <property type="match status" value="1"/>
</dbReference>
<dbReference type="Pfam" id="PF12704">
    <property type="entry name" value="MacB_PCD"/>
    <property type="match status" value="1"/>
</dbReference>
<feature type="domain" description="ABC3 transporter permease C-terminal" evidence="7">
    <location>
        <begin position="1"/>
        <end position="102"/>
    </location>
</feature>
<gene>
    <name evidence="9" type="ORF">IV38_GL001597</name>
    <name evidence="10" type="ORF">IV40_GL001618</name>
</gene>
<evidence type="ECO:0000313" key="12">
    <source>
        <dbReference type="Proteomes" id="UP000051751"/>
    </source>
</evidence>
<feature type="domain" description="ABC3 transporter permease C-terminal" evidence="7">
    <location>
        <begin position="385"/>
        <end position="501"/>
    </location>
</feature>
<dbReference type="PANTHER" id="PTHR30287:SF1">
    <property type="entry name" value="INNER MEMBRANE PROTEIN"/>
    <property type="match status" value="1"/>
</dbReference>
<keyword evidence="11" id="KW-1185">Reference proteome</keyword>
<dbReference type="RefSeq" id="WP_057770136.1">
    <property type="nucleotide sequence ID" value="NZ_JQAT01000004.1"/>
</dbReference>
<evidence type="ECO:0000256" key="5">
    <source>
        <dbReference type="ARBA" id="ARBA00023136"/>
    </source>
</evidence>
<evidence type="ECO:0000256" key="6">
    <source>
        <dbReference type="SAM" id="Phobius"/>
    </source>
</evidence>
<sequence length="511" mass="56940">MVQEKRTEIGTLRALGYTKWEAMAEFILYGTLSALIGAVIGAYAGCVILPKAIFNAYAANFIYSAVQINVYWGVIAIATLLALACTLIAVWSVGHKALQENPAQLMLPEPPKGGTRILLERIKPLWKRLPFSQKVTARNLFRYKSRMLMTIVGVAGCVTLLITGFGISDSLNNIVSEQYSQIVHYDLIGVYNNSATASQKKAYQKAVADQSAVKKFSQVYEQSVTAKNSTLQDNQSITLLVPKNQKQFKQEVTLKNRQSGRTLKLSDHGVILTEKLAKLFNVKKGDHFTFKDANGHAYHVKVAGITEMYVGHTLYMSPAYYHQIMKHQVRYNADMIQLQKRDNATINHVSQQLMKQEAAVTVVQSNTAKKMIEHILGGLNHVVIILVVAASMLAFVVLFTLTNINIDERVRALATLKVLGFYPKEVLMYIFRETILLTVIGILFGYGCGYLFHQYIMDVLPPEMAMSNPGLLTSNFVISTVMTLLFLGIVMLLMARKIKNIDMLGALKSVD</sequence>
<dbReference type="STRING" id="81857.IV38_GL001597"/>
<feature type="transmembrane region" description="Helical" evidence="6">
    <location>
        <begin position="147"/>
        <end position="167"/>
    </location>
</feature>
<evidence type="ECO:0000256" key="4">
    <source>
        <dbReference type="ARBA" id="ARBA00022989"/>
    </source>
</evidence>
<keyword evidence="3 6" id="KW-0812">Transmembrane</keyword>